<protein>
    <submittedName>
        <fullName evidence="3">Uncharacterized protein</fullName>
    </submittedName>
</protein>
<evidence type="ECO:0000313" key="2">
    <source>
        <dbReference type="EMBL" id="CAF4622768.1"/>
    </source>
</evidence>
<reference evidence="3" key="1">
    <citation type="submission" date="2021-02" db="EMBL/GenBank/DDBJ databases">
        <authorList>
            <person name="Nowell W R."/>
        </authorList>
    </citation>
    <scope>NUCLEOTIDE SEQUENCE</scope>
</reference>
<name>A0A8S3D896_9BILA</name>
<dbReference type="Proteomes" id="UP000681967">
    <property type="component" value="Unassembled WGS sequence"/>
</dbReference>
<gene>
    <name evidence="2" type="ORF">BYL167_LOCUS41035</name>
    <name evidence="3" type="ORF">GIL414_LOCUS56652</name>
</gene>
<dbReference type="EMBL" id="CAJOBH010103002">
    <property type="protein sequence ID" value="CAF4622768.1"/>
    <property type="molecule type" value="Genomic_DNA"/>
</dbReference>
<feature type="non-terminal residue" evidence="3">
    <location>
        <position position="1"/>
    </location>
</feature>
<dbReference type="EMBL" id="CAJOBJ010203932">
    <property type="protein sequence ID" value="CAF4991383.1"/>
    <property type="molecule type" value="Genomic_DNA"/>
</dbReference>
<feature type="compositionally biased region" description="Basic and acidic residues" evidence="1">
    <location>
        <begin position="68"/>
        <end position="80"/>
    </location>
</feature>
<proteinExistence type="predicted"/>
<evidence type="ECO:0000313" key="3">
    <source>
        <dbReference type="EMBL" id="CAF4991383.1"/>
    </source>
</evidence>
<evidence type="ECO:0000313" key="4">
    <source>
        <dbReference type="Proteomes" id="UP000681720"/>
    </source>
</evidence>
<accession>A0A8S3D896</accession>
<comment type="caution">
    <text evidence="3">The sequence shown here is derived from an EMBL/GenBank/DDBJ whole genome shotgun (WGS) entry which is preliminary data.</text>
</comment>
<feature type="compositionally biased region" description="Polar residues" evidence="1">
    <location>
        <begin position="34"/>
        <end position="43"/>
    </location>
</feature>
<dbReference type="Proteomes" id="UP000681720">
    <property type="component" value="Unassembled WGS sequence"/>
</dbReference>
<dbReference type="AlphaFoldDB" id="A0A8S3D896"/>
<evidence type="ECO:0000256" key="1">
    <source>
        <dbReference type="SAM" id="MobiDB-lite"/>
    </source>
</evidence>
<sequence length="80" mass="9241">RPSRITSVVFNQHGTEILASYSSESLYLLDPKQTASQELSQARLSEHRNEKRARRNTNESKPTVNEHSPQDDKKTSQFKR</sequence>
<organism evidence="3 4">
    <name type="scientific">Rotaria magnacalcarata</name>
    <dbReference type="NCBI Taxonomy" id="392030"/>
    <lineage>
        <taxon>Eukaryota</taxon>
        <taxon>Metazoa</taxon>
        <taxon>Spiralia</taxon>
        <taxon>Gnathifera</taxon>
        <taxon>Rotifera</taxon>
        <taxon>Eurotatoria</taxon>
        <taxon>Bdelloidea</taxon>
        <taxon>Philodinida</taxon>
        <taxon>Philodinidae</taxon>
        <taxon>Rotaria</taxon>
    </lineage>
</organism>
<feature type="region of interest" description="Disordered" evidence="1">
    <location>
        <begin position="34"/>
        <end position="80"/>
    </location>
</feature>
<feature type="non-terminal residue" evidence="3">
    <location>
        <position position="80"/>
    </location>
</feature>